<feature type="region of interest" description="Disordered" evidence="1">
    <location>
        <begin position="1"/>
        <end position="214"/>
    </location>
</feature>
<evidence type="ECO:0000313" key="4">
    <source>
        <dbReference type="Proteomes" id="UP001057375"/>
    </source>
</evidence>
<sequence>LAEAERQREDAEARAEEERQRKEAEKRKVEETRRREEEKRRVVMQIVADRQKRRQMQKQHHSSSIDDDHEDEWDHQTPSHRQSYGQSDTYHGAYSQSRQHSYVPAQSTSGGGYSSSPQGGYSQIHSDQIRMRGQDSGHYGDESGSSAFPHSHGIQRRASDIPQSNSSHHRTGGSGRLTSSTSSVGPYASHRTPTSPLGEHYAPPMDERRGDGGDFSLPLLISGLERDSSESRKLKTLSSLRSFAYNPEYSWEGQFAQALTGLISLMKDESGVVRMEAMECVGELFQTHFHEFTEFLELTLRTVLRGYQDPDPRVSRAVDQALMKLSSSCDPTVTLKSLAPILKASEGAELHGAIRLLARICQRVESDRLKDLECVLPGLFEAFRNPSADIRKAVVFCLVDLYMTFGNDLNPFLSTLTATQLRLVTVYVQRLRKARKEEQEGSRRHEEKEDQDHQKDEDYESYH</sequence>
<evidence type="ECO:0000256" key="1">
    <source>
        <dbReference type="SAM" id="MobiDB-lite"/>
    </source>
</evidence>
<dbReference type="PANTHER" id="PTHR21567">
    <property type="entry name" value="CLASP"/>
    <property type="match status" value="1"/>
</dbReference>
<protein>
    <recommendedName>
        <fullName evidence="2">TOG domain-containing protein</fullName>
    </recommendedName>
</protein>
<comment type="caution">
    <text evidence="3">The sequence shown here is derived from an EMBL/GenBank/DDBJ whole genome shotgun (WGS) entry which is preliminary data.</text>
</comment>
<dbReference type="Proteomes" id="UP001057375">
    <property type="component" value="Unassembled WGS sequence"/>
</dbReference>
<dbReference type="Gene3D" id="1.25.10.10">
    <property type="entry name" value="Leucine-rich Repeat Variant"/>
    <property type="match status" value="1"/>
</dbReference>
<feature type="compositionally biased region" description="Basic residues" evidence="1">
    <location>
        <begin position="51"/>
        <end position="61"/>
    </location>
</feature>
<feature type="non-terminal residue" evidence="3">
    <location>
        <position position="1"/>
    </location>
</feature>
<feature type="compositionally biased region" description="Polar residues" evidence="1">
    <location>
        <begin position="79"/>
        <end position="108"/>
    </location>
</feature>
<evidence type="ECO:0000259" key="2">
    <source>
        <dbReference type="SMART" id="SM01349"/>
    </source>
</evidence>
<feature type="compositionally biased region" description="Low complexity" evidence="1">
    <location>
        <begin position="114"/>
        <end position="123"/>
    </location>
</feature>
<dbReference type="EMBL" id="BQXS01010033">
    <property type="protein sequence ID" value="GKT32685.1"/>
    <property type="molecule type" value="Genomic_DNA"/>
</dbReference>
<dbReference type="SUPFAM" id="SSF48371">
    <property type="entry name" value="ARM repeat"/>
    <property type="match status" value="1"/>
</dbReference>
<dbReference type="SMART" id="SM01349">
    <property type="entry name" value="TOG"/>
    <property type="match status" value="1"/>
</dbReference>
<feature type="region of interest" description="Disordered" evidence="1">
    <location>
        <begin position="435"/>
        <end position="463"/>
    </location>
</feature>
<keyword evidence="4" id="KW-1185">Reference proteome</keyword>
<dbReference type="InterPro" id="IPR011989">
    <property type="entry name" value="ARM-like"/>
</dbReference>
<name>A0ABQ5KJI8_9EUKA</name>
<feature type="domain" description="TOG" evidence="2">
    <location>
        <begin position="200"/>
        <end position="437"/>
    </location>
</feature>
<dbReference type="InterPro" id="IPR034085">
    <property type="entry name" value="TOG"/>
</dbReference>
<gene>
    <name evidence="3" type="ORF">ADUPG1_006775</name>
</gene>
<organism evidence="3 4">
    <name type="scientific">Aduncisulcus paluster</name>
    <dbReference type="NCBI Taxonomy" id="2918883"/>
    <lineage>
        <taxon>Eukaryota</taxon>
        <taxon>Metamonada</taxon>
        <taxon>Carpediemonas-like organisms</taxon>
        <taxon>Aduncisulcus</taxon>
    </lineage>
</organism>
<proteinExistence type="predicted"/>
<dbReference type="InterPro" id="IPR016024">
    <property type="entry name" value="ARM-type_fold"/>
</dbReference>
<feature type="compositionally biased region" description="Basic and acidic residues" evidence="1">
    <location>
        <begin position="127"/>
        <end position="141"/>
    </location>
</feature>
<feature type="compositionally biased region" description="Basic and acidic residues" evidence="1">
    <location>
        <begin position="1"/>
        <end position="41"/>
    </location>
</feature>
<reference evidence="3" key="1">
    <citation type="submission" date="2022-03" db="EMBL/GenBank/DDBJ databases">
        <title>Draft genome sequence of Aduncisulcus paluster, a free-living microaerophilic Fornicata.</title>
        <authorList>
            <person name="Yuyama I."/>
            <person name="Kume K."/>
            <person name="Tamura T."/>
            <person name="Inagaki Y."/>
            <person name="Hashimoto T."/>
        </authorList>
    </citation>
    <scope>NUCLEOTIDE SEQUENCE</scope>
    <source>
        <strain evidence="3">NY0171</strain>
    </source>
</reference>
<accession>A0ABQ5KJI8</accession>
<evidence type="ECO:0000313" key="3">
    <source>
        <dbReference type="EMBL" id="GKT32685.1"/>
    </source>
</evidence>
<dbReference type="PANTHER" id="PTHR21567:SF9">
    <property type="entry name" value="CLIP-ASSOCIATING PROTEIN"/>
    <property type="match status" value="1"/>
</dbReference>